<evidence type="ECO:0000256" key="5">
    <source>
        <dbReference type="ARBA" id="ARBA00022842"/>
    </source>
</evidence>
<dbReference type="Proteomes" id="UP000515679">
    <property type="component" value="Chromosome"/>
</dbReference>
<feature type="binding site" evidence="8">
    <location>
        <begin position="8"/>
        <end position="10"/>
    </location>
    <ligand>
        <name>GTP</name>
        <dbReference type="ChEBI" id="CHEBI:37565"/>
    </ligand>
</feature>
<dbReference type="HAMAP" id="MF_00316">
    <property type="entry name" value="MobA"/>
    <property type="match status" value="1"/>
</dbReference>
<keyword evidence="7 8" id="KW-0501">Molybdenum cofactor biosynthesis</keyword>
<dbReference type="SUPFAM" id="SSF53448">
    <property type="entry name" value="Nucleotide-diphospho-sugar transferases"/>
    <property type="match status" value="1"/>
</dbReference>
<feature type="binding site" evidence="8">
    <location>
        <position position="99"/>
    </location>
    <ligand>
        <name>Mg(2+)</name>
        <dbReference type="ChEBI" id="CHEBI:18420"/>
    </ligand>
</feature>
<comment type="similarity">
    <text evidence="8">Belongs to the MobA family.</text>
</comment>
<feature type="binding site" evidence="8">
    <location>
        <position position="99"/>
    </location>
    <ligand>
        <name>GTP</name>
        <dbReference type="ChEBI" id="CHEBI:37565"/>
    </ligand>
</feature>
<evidence type="ECO:0000256" key="8">
    <source>
        <dbReference type="HAMAP-Rule" id="MF_00316"/>
    </source>
</evidence>
<dbReference type="GO" id="GO:0006777">
    <property type="term" value="P:Mo-molybdopterin cofactor biosynthetic process"/>
    <property type="evidence" value="ECO:0007669"/>
    <property type="project" value="UniProtKB-KW"/>
</dbReference>
<evidence type="ECO:0000256" key="2">
    <source>
        <dbReference type="ARBA" id="ARBA00022679"/>
    </source>
</evidence>
<feature type="binding site" evidence="8">
    <location>
        <position position="70"/>
    </location>
    <ligand>
        <name>GTP</name>
        <dbReference type="ChEBI" id="CHEBI:37565"/>
    </ligand>
</feature>
<feature type="domain" description="MobA-like NTP transferase" evidence="9">
    <location>
        <begin position="5"/>
        <end position="160"/>
    </location>
</feature>
<keyword evidence="6 8" id="KW-0342">GTP-binding</keyword>
<evidence type="ECO:0000313" key="10">
    <source>
        <dbReference type="EMBL" id="QMV40581.1"/>
    </source>
</evidence>
<feature type="binding site" evidence="8">
    <location>
        <position position="21"/>
    </location>
    <ligand>
        <name>GTP</name>
        <dbReference type="ChEBI" id="CHEBI:37565"/>
    </ligand>
</feature>
<comment type="cofactor">
    <cofactor evidence="8">
        <name>Mg(2+)</name>
        <dbReference type="ChEBI" id="CHEBI:18420"/>
    </cofactor>
</comment>
<comment type="function">
    <text evidence="8">Transfers a GMP moiety from GTP to Mo-molybdopterin (Mo-MPT) cofactor (Moco or molybdenum cofactor) to form Mo-molybdopterin guanine dinucleotide (Mo-MGD) cofactor.</text>
</comment>
<reference evidence="10 11" key="1">
    <citation type="submission" date="2019-07" db="EMBL/GenBank/DDBJ databases">
        <authorList>
            <person name="Kim J.K."/>
            <person name="Cheong H.-M."/>
            <person name="Choi Y."/>
            <person name="Hwang K.J."/>
            <person name="Lee S."/>
            <person name="Choi C."/>
        </authorList>
    </citation>
    <scope>NUCLEOTIDE SEQUENCE [LARGE SCALE GENOMIC DNA]</scope>
    <source>
        <strain evidence="10 11">KS 22</strain>
    </source>
</reference>
<keyword evidence="2 8" id="KW-0808">Transferase</keyword>
<keyword evidence="3 8" id="KW-0479">Metal-binding</keyword>
<dbReference type="PANTHER" id="PTHR19136">
    <property type="entry name" value="MOLYBDENUM COFACTOR GUANYLYLTRANSFERASE"/>
    <property type="match status" value="1"/>
</dbReference>
<dbReference type="RefSeq" id="WP_182301937.1">
    <property type="nucleotide sequence ID" value="NZ_CP041969.1"/>
</dbReference>
<keyword evidence="1 8" id="KW-0963">Cytoplasm</keyword>
<keyword evidence="4 8" id="KW-0547">Nucleotide-binding</keyword>
<dbReference type="EC" id="2.7.7.77" evidence="8"/>
<evidence type="ECO:0000256" key="7">
    <source>
        <dbReference type="ARBA" id="ARBA00023150"/>
    </source>
</evidence>
<gene>
    <name evidence="8" type="primary">mobA</name>
    <name evidence="10" type="ORF">FPL14_04715</name>
</gene>
<dbReference type="GO" id="GO:0005525">
    <property type="term" value="F:GTP binding"/>
    <property type="evidence" value="ECO:0007669"/>
    <property type="project" value="UniProtKB-UniRule"/>
</dbReference>
<dbReference type="GO" id="GO:0061603">
    <property type="term" value="F:molybdenum cofactor guanylyltransferase activity"/>
    <property type="evidence" value="ECO:0007669"/>
    <property type="project" value="UniProtKB-EC"/>
</dbReference>
<dbReference type="InterPro" id="IPR025877">
    <property type="entry name" value="MobA-like_NTP_Trfase"/>
</dbReference>
<dbReference type="KEGG" id="cchl:FPL14_04715"/>
<dbReference type="InterPro" id="IPR029044">
    <property type="entry name" value="Nucleotide-diphossugar_trans"/>
</dbReference>
<comment type="domain">
    <text evidence="8">The N-terminal domain determines nucleotide recognition and specific binding, while the C-terminal domain determines the specific binding to the target protein.</text>
</comment>
<protein>
    <recommendedName>
        <fullName evidence="8">Probable molybdenum cofactor guanylyltransferase</fullName>
        <shortName evidence="8">MoCo guanylyltransferase</shortName>
        <ecNumber evidence="8">2.7.7.77</ecNumber>
    </recommendedName>
    <alternativeName>
        <fullName evidence="8">GTP:molybdopterin guanylyltransferase</fullName>
    </alternativeName>
    <alternativeName>
        <fullName evidence="8">Mo-MPT guanylyltransferase</fullName>
    </alternativeName>
    <alternativeName>
        <fullName evidence="8">Molybdopterin guanylyltransferase</fullName>
    </alternativeName>
    <alternativeName>
        <fullName evidence="8">Molybdopterin-guanine dinucleotide synthase</fullName>
        <shortName evidence="8">MGD synthase</shortName>
    </alternativeName>
</protein>
<dbReference type="EMBL" id="CP041969">
    <property type="protein sequence ID" value="QMV40581.1"/>
    <property type="molecule type" value="Genomic_DNA"/>
</dbReference>
<comment type="subcellular location">
    <subcellularLocation>
        <location evidence="8">Cytoplasm</location>
    </subcellularLocation>
</comment>
<keyword evidence="5 8" id="KW-0460">Magnesium</keyword>
<evidence type="ECO:0000256" key="1">
    <source>
        <dbReference type="ARBA" id="ARBA00022490"/>
    </source>
</evidence>
<sequence length="204" mass="22327">MDRSAVILAGGQGRRMGGVNKALLLVGRETIIERQLKAVRQWTDEIVVVSDDERLEGYLRQHSDIRVVPDAYKGEGPLAGLHAGLLASTRSCAWVLGCDQPFLDLSAAEFLLERMASEASQAALPLIGGRPQPLHAIYRKEVGAVAEKLLASGERKFLALLDQLNWCRVEEHCFADNGLSLAFTDDIDTPEQHAKANLLISGER</sequence>
<evidence type="ECO:0000313" key="11">
    <source>
        <dbReference type="Proteomes" id="UP000515679"/>
    </source>
</evidence>
<dbReference type="CDD" id="cd02503">
    <property type="entry name" value="MobA"/>
    <property type="match status" value="1"/>
</dbReference>
<dbReference type="PANTHER" id="PTHR19136:SF81">
    <property type="entry name" value="MOLYBDENUM COFACTOR GUANYLYLTRANSFERASE"/>
    <property type="match status" value="1"/>
</dbReference>
<dbReference type="GO" id="GO:0046872">
    <property type="term" value="F:metal ion binding"/>
    <property type="evidence" value="ECO:0007669"/>
    <property type="project" value="UniProtKB-KW"/>
</dbReference>
<name>A0A7G5BUE7_9BACL</name>
<dbReference type="Gene3D" id="3.90.550.10">
    <property type="entry name" value="Spore Coat Polysaccharide Biosynthesis Protein SpsA, Chain A"/>
    <property type="match status" value="1"/>
</dbReference>
<evidence type="ECO:0000256" key="3">
    <source>
        <dbReference type="ARBA" id="ARBA00022723"/>
    </source>
</evidence>
<keyword evidence="10" id="KW-0548">Nucleotidyltransferase</keyword>
<dbReference type="GO" id="GO:0005737">
    <property type="term" value="C:cytoplasm"/>
    <property type="evidence" value="ECO:0007669"/>
    <property type="project" value="UniProtKB-SubCell"/>
</dbReference>
<comment type="caution">
    <text evidence="8">Lacks conserved residue(s) required for the propagation of feature annotation.</text>
</comment>
<accession>A0A7G5BUE7</accession>
<comment type="catalytic activity">
    <reaction evidence="8">
        <text>Mo-molybdopterin + GTP + H(+) = Mo-molybdopterin guanine dinucleotide + diphosphate</text>
        <dbReference type="Rhea" id="RHEA:34243"/>
        <dbReference type="ChEBI" id="CHEBI:15378"/>
        <dbReference type="ChEBI" id="CHEBI:33019"/>
        <dbReference type="ChEBI" id="CHEBI:37565"/>
        <dbReference type="ChEBI" id="CHEBI:71302"/>
        <dbReference type="ChEBI" id="CHEBI:71310"/>
        <dbReference type="EC" id="2.7.7.77"/>
    </reaction>
</comment>
<dbReference type="Pfam" id="PF12804">
    <property type="entry name" value="NTP_transf_3"/>
    <property type="match status" value="1"/>
</dbReference>
<evidence type="ECO:0000256" key="4">
    <source>
        <dbReference type="ARBA" id="ARBA00022741"/>
    </source>
</evidence>
<proteinExistence type="inferred from homology"/>
<evidence type="ECO:0000259" key="9">
    <source>
        <dbReference type="Pfam" id="PF12804"/>
    </source>
</evidence>
<dbReference type="InterPro" id="IPR013482">
    <property type="entry name" value="Molybde_CF_guanTrfase"/>
</dbReference>
<dbReference type="AlphaFoldDB" id="A0A7G5BUE7"/>
<evidence type="ECO:0000256" key="6">
    <source>
        <dbReference type="ARBA" id="ARBA00023134"/>
    </source>
</evidence>
<organism evidence="10 11">
    <name type="scientific">Cohnella cholangitidis</name>
    <dbReference type="NCBI Taxonomy" id="2598458"/>
    <lineage>
        <taxon>Bacteria</taxon>
        <taxon>Bacillati</taxon>
        <taxon>Bacillota</taxon>
        <taxon>Bacilli</taxon>
        <taxon>Bacillales</taxon>
        <taxon>Paenibacillaceae</taxon>
        <taxon>Cohnella</taxon>
    </lineage>
</organism>
<keyword evidence="11" id="KW-1185">Reference proteome</keyword>